<keyword evidence="2" id="KW-0130">Cell adhesion</keyword>
<sequence>MKKSLARKVTRTGIIAAGFLLLAGGAAQAADLSTYGNYGAGNGNQAVAAWQSPIAVCGNSAVAGGGGNAWCDGVVSSQITGDQLNNLWTSQNYGLANGNQAAGTVQIPATGCGNAVALVANTGAGCTGRADADLGKRNIESAKAESGRSYDLVTWGNYGLGNGNQAAAIGQAPIAVCGNAAAGLGGANAGCDGTVHAVAKPGLTPNMYTSDNYGVLNGNQVGAGAQAPVTVCGNAIGVIATSNAGCKGDATAQAGSNHDEPKAAVKPAARPASMAKSAKSAVSSLAGVLG</sequence>
<evidence type="ECO:0000256" key="1">
    <source>
        <dbReference type="ARBA" id="ARBA00022512"/>
    </source>
</evidence>
<feature type="domain" description="Chaplin" evidence="5">
    <location>
        <begin position="212"/>
        <end position="252"/>
    </location>
</feature>
<organism evidence="6 7">
    <name type="scientific">Actinorhabdospora filicis</name>
    <dbReference type="NCBI Taxonomy" id="1785913"/>
    <lineage>
        <taxon>Bacteria</taxon>
        <taxon>Bacillati</taxon>
        <taxon>Actinomycetota</taxon>
        <taxon>Actinomycetes</taxon>
        <taxon>Micromonosporales</taxon>
        <taxon>Micromonosporaceae</taxon>
        <taxon>Actinorhabdospora</taxon>
    </lineage>
</organism>
<accession>A0A9W6WC28</accession>
<reference evidence="6" key="1">
    <citation type="submission" date="2023-03" db="EMBL/GenBank/DDBJ databases">
        <title>Actinorhabdospora filicis NBRC 111898.</title>
        <authorList>
            <person name="Ichikawa N."/>
            <person name="Sato H."/>
            <person name="Tonouchi N."/>
        </authorList>
    </citation>
    <scope>NUCLEOTIDE SEQUENCE</scope>
    <source>
        <strain evidence="6">NBRC 111898</strain>
    </source>
</reference>
<evidence type="ECO:0000256" key="2">
    <source>
        <dbReference type="ARBA" id="ARBA00022889"/>
    </source>
</evidence>
<dbReference type="RefSeq" id="WP_285666664.1">
    <property type="nucleotide sequence ID" value="NZ_BSTX01000005.1"/>
</dbReference>
<keyword evidence="7" id="KW-1185">Reference proteome</keyword>
<evidence type="ECO:0000313" key="6">
    <source>
        <dbReference type="EMBL" id="GLZ81229.1"/>
    </source>
</evidence>
<feature type="signal peptide" evidence="4">
    <location>
        <begin position="1"/>
        <end position="29"/>
    </location>
</feature>
<proteinExistence type="predicted"/>
<evidence type="ECO:0000256" key="4">
    <source>
        <dbReference type="SAM" id="SignalP"/>
    </source>
</evidence>
<keyword evidence="1" id="KW-0964">Secreted</keyword>
<dbReference type="Proteomes" id="UP001165079">
    <property type="component" value="Unassembled WGS sequence"/>
</dbReference>
<evidence type="ECO:0000259" key="5">
    <source>
        <dbReference type="PROSITE" id="PS51884"/>
    </source>
</evidence>
<dbReference type="PROSITE" id="PS51884">
    <property type="entry name" value="CHAPLIN"/>
    <property type="match status" value="1"/>
</dbReference>
<evidence type="ECO:0000256" key="3">
    <source>
        <dbReference type="ARBA" id="ARBA00023087"/>
    </source>
</evidence>
<dbReference type="GO" id="GO:0007155">
    <property type="term" value="P:cell adhesion"/>
    <property type="evidence" value="ECO:0007669"/>
    <property type="project" value="UniProtKB-KW"/>
</dbReference>
<protein>
    <recommendedName>
        <fullName evidence="5">Chaplin domain-containing protein</fullName>
    </recommendedName>
</protein>
<comment type="caution">
    <text evidence="6">The sequence shown here is derived from an EMBL/GenBank/DDBJ whole genome shotgun (WGS) entry which is preliminary data.</text>
</comment>
<dbReference type="InterPro" id="IPR005528">
    <property type="entry name" value="ChpA-H"/>
</dbReference>
<feature type="chain" id="PRO_5040867399" description="Chaplin domain-containing protein" evidence="4">
    <location>
        <begin position="30"/>
        <end position="290"/>
    </location>
</feature>
<dbReference type="AlphaFoldDB" id="A0A9W6WC28"/>
<gene>
    <name evidence="6" type="ORF">Afil01_60360</name>
</gene>
<name>A0A9W6WC28_9ACTN</name>
<evidence type="ECO:0000313" key="7">
    <source>
        <dbReference type="Proteomes" id="UP001165079"/>
    </source>
</evidence>
<keyword evidence="1" id="KW-0134">Cell wall</keyword>
<dbReference type="EMBL" id="BSTX01000005">
    <property type="protein sequence ID" value="GLZ81229.1"/>
    <property type="molecule type" value="Genomic_DNA"/>
</dbReference>
<keyword evidence="3" id="KW-0034">Amyloid</keyword>
<keyword evidence="4" id="KW-0732">Signal</keyword>
<dbReference type="Pfam" id="PF03777">
    <property type="entry name" value="ChpA-C"/>
    <property type="match status" value="1"/>
</dbReference>